<dbReference type="Proteomes" id="UP001604336">
    <property type="component" value="Unassembled WGS sequence"/>
</dbReference>
<organism evidence="1 2">
    <name type="scientific">Abeliophyllum distichum</name>
    <dbReference type="NCBI Taxonomy" id="126358"/>
    <lineage>
        <taxon>Eukaryota</taxon>
        <taxon>Viridiplantae</taxon>
        <taxon>Streptophyta</taxon>
        <taxon>Embryophyta</taxon>
        <taxon>Tracheophyta</taxon>
        <taxon>Spermatophyta</taxon>
        <taxon>Magnoliopsida</taxon>
        <taxon>eudicotyledons</taxon>
        <taxon>Gunneridae</taxon>
        <taxon>Pentapetalae</taxon>
        <taxon>asterids</taxon>
        <taxon>lamiids</taxon>
        <taxon>Lamiales</taxon>
        <taxon>Oleaceae</taxon>
        <taxon>Forsythieae</taxon>
        <taxon>Abeliophyllum</taxon>
    </lineage>
</organism>
<dbReference type="EMBL" id="JBFOLK010000010">
    <property type="protein sequence ID" value="KAL2481610.1"/>
    <property type="molecule type" value="Genomic_DNA"/>
</dbReference>
<keyword evidence="2" id="KW-1185">Reference proteome</keyword>
<name>A0ABD1QZH2_9LAMI</name>
<dbReference type="AlphaFoldDB" id="A0ABD1QZH2"/>
<sequence>MGRFGHDDSSIFRNPDSFKQFFKINTSTFEWLCGLLETLLDCCDPIGSHFNLPTKTNLGIGLFWLANSSDFPEISHRFQVSEAISKFNVKQLCHVLCTNFHFWVGFRVTKS</sequence>
<evidence type="ECO:0000313" key="1">
    <source>
        <dbReference type="EMBL" id="KAL2481610.1"/>
    </source>
</evidence>
<protein>
    <submittedName>
        <fullName evidence="1">Protein ALP1-like</fullName>
    </submittedName>
</protein>
<gene>
    <name evidence="1" type="ORF">Adt_34576</name>
</gene>
<evidence type="ECO:0000313" key="2">
    <source>
        <dbReference type="Proteomes" id="UP001604336"/>
    </source>
</evidence>
<reference evidence="2" key="1">
    <citation type="submission" date="2024-07" db="EMBL/GenBank/DDBJ databases">
        <title>Two chromosome-level genome assemblies of Korean endemic species Abeliophyllum distichum and Forsythia ovata (Oleaceae).</title>
        <authorList>
            <person name="Jang H."/>
        </authorList>
    </citation>
    <scope>NUCLEOTIDE SEQUENCE [LARGE SCALE GENOMIC DNA]</scope>
</reference>
<comment type="caution">
    <text evidence="1">The sequence shown here is derived from an EMBL/GenBank/DDBJ whole genome shotgun (WGS) entry which is preliminary data.</text>
</comment>
<proteinExistence type="predicted"/>
<accession>A0ABD1QZH2</accession>